<keyword evidence="2" id="KW-1185">Reference proteome</keyword>
<comment type="caution">
    <text evidence="1">The sequence shown here is derived from an EMBL/GenBank/DDBJ whole genome shotgun (WGS) entry which is preliminary data.</text>
</comment>
<accession>A0ACC6K2D6</accession>
<protein>
    <submittedName>
        <fullName evidence="1">Uncharacterized protein</fullName>
    </submittedName>
</protein>
<sequence length="1564" mass="174369">MPSQANPAPDFHRAVANEFASRPTLRGVLGQQILALLIPHHSFLAAARLADAEPLILQIPSSTRLSGPKPYDVWTPRPLLEVMLESLHSGQPLASLGLTDGDFLLSVEPPWFLRDAAGESLPSGVISINAQLDALNELLFTLVADFCQSQIDYWKAAGSQGVSRDLGLQHLLKSALLTNLPLQGLDDQQRECVHGLLSANHSAPSVFVVQAEIGTGPQGLTDWLPNLLVRGEWDEREVLLWCAPSSVIKAFASFDEFALALQEELAEHYHFDALTWNRYQLEGDVFAHQTSLMLEILLDSIGRLRYAQLPDVAALEQSFSALSDPSRWFIRGYGLDSEGRIALPPGLRGTNPVNSFAYQRGVFELALAQAQSEGTAALEDVLDLQAYTRQALRAQMLADYPDEANYFADDLILALTVTAGRPGGAGVGPGDGVVEHRSLSLTEFAIGNLSSLQGAQLKAVTHRENQLIMPWMNVDYLKALVQRVDIGSHYPTYVAQKLNDPATQPERVTRFAREWRCSLLFSALFARLQGGLSDAGLQCVTDYCRGYIDSELPGIILMPLAFRREASAQDQDEVRGMYVLFATEPARVLLYRPLYPKAPVLEFASLELMLAAIRRPGPLQDSVLDWLTPAARAVYDHGGFYEPHLPGPILDTQLLPERVRPATFAAQFWLHDADLRMYQANRDLLVELADRQSVSNAESRWAILLQGAWLLFDVTTLLLRGPVATVAWLVQAITGLQNDLAALRDGDAFERSGAVVELLLNTSMALMHLRLPQRPVTAAPRLAELPGAGRVPLAWLEDARRLAVPKQGKVGVAGGLAPHGSTELDFSWRGAQGFNVLTAQQRKALFVMRSEQSLQGLEPVPSGVARGLYEVGGRHFLYLADGVYEARVYEQGPRIIGADGTVGPWLVFEYGQWRIDRSLRLLGGMPKSRREVVKEQNRQKIEQLKIEEVAFSHQHNALAETLNKHRDLLNEKDKRIEVLESIGDKDELTAGELDVTRRLRKQIKLKIIYEIKDLIENALKHEQVVTSLSGMRHEDYAFSTLLKQQRSMLRQGLIENLSVFYNEMATMINQENLDTLADQIVIHPERPEEIRQYQHFRTRLDEVVRWETDLVDMSRLLDCLLEETLKDDSFVFFDDETNVRINKDAELKATIATRRISAVDLDFRLLQDLAEASLDRLADVDERLLSQYLDYLAGDSLKSAGNAHGDLAGSELSLAEQIDVLSGILEGYEEAAAMADYLGSVGGVAIRQEHLQLYKKTLMGLQRTAQGDLAQAVREQEFAEPRPPRPVVYAPRGGRRRLVQTQRGRKVLAEEVGQDGVAVVQQRDQRTQHVLKTFHQDGGEWVEDAPPAEEGGPLFSPLEPRLARKRAQALLAEVERVNKLARSFFRAEQPNGLNTVVNDHLEKLHKAQATLPRMSPEDALYESLGQAIEGMQAMRRDLLTGIYLSTDHPTADSLRFLFDNQQVSIRRTATRKPLSAADFLDVYEVRRMPRADQAQGDGLWEAHFHYPDTTTGARQFSKGHLKLWAQRKLGRTAQLRAAVTGEDLLAIYRGDLRLAQVEGVIPFD</sequence>
<dbReference type="EMBL" id="JAVDTH010000010">
    <property type="protein sequence ID" value="MDR6712595.1"/>
    <property type="molecule type" value="Genomic_DNA"/>
</dbReference>
<proteinExistence type="predicted"/>
<name>A0ACC6K2D6_9PSED</name>
<dbReference type="Proteomes" id="UP001259587">
    <property type="component" value="Unassembled WGS sequence"/>
</dbReference>
<evidence type="ECO:0000313" key="2">
    <source>
        <dbReference type="Proteomes" id="UP001259587"/>
    </source>
</evidence>
<gene>
    <name evidence="1" type="ORF">J2W83_002196</name>
</gene>
<reference evidence="1" key="1">
    <citation type="submission" date="2023-07" db="EMBL/GenBank/DDBJ databases">
        <title>Sorghum-associated microbial communities from plants grown in Nebraska, USA.</title>
        <authorList>
            <person name="Schachtman D."/>
        </authorList>
    </citation>
    <scope>NUCLEOTIDE SEQUENCE</scope>
    <source>
        <strain evidence="1">BE56</strain>
    </source>
</reference>
<organism evidence="1 2">
    <name type="scientific">Pseudomonas hunanensis</name>
    <dbReference type="NCBI Taxonomy" id="1247546"/>
    <lineage>
        <taxon>Bacteria</taxon>
        <taxon>Pseudomonadati</taxon>
        <taxon>Pseudomonadota</taxon>
        <taxon>Gammaproteobacteria</taxon>
        <taxon>Pseudomonadales</taxon>
        <taxon>Pseudomonadaceae</taxon>
        <taxon>Pseudomonas</taxon>
    </lineage>
</organism>
<evidence type="ECO:0000313" key="1">
    <source>
        <dbReference type="EMBL" id="MDR6712595.1"/>
    </source>
</evidence>